<sequence length="449" mass="48018">MGLKTFKKGIHPPTNKELTASLPVEELPLPAQVVLPLGQHIGAPAKPLVAVGDEVATGQKIAEAQGGVSVPLHASISGKVVAIEPRPHASGQLQPAIVIESDGADRRAPDLISGRKLEELTADEIKALMKEAGLVGMGGAAFPTHVKYCPPETEATQGQYCPVKPVDYVILNGVECEPYLTCDHRLMLEQTADVIRGLLAFMKAAGAPRGIIGVEANKPDAIEALRKAAAGYPVEVVPLKVKYPQGEERMLIYAATRRKVPVGALPIAVGVIVNNVATAAAFGRYLREGMPLIDRIVTVTGTGIKTPKNLRVRIGTLLEDVINYCGGFPEPPGRIILGGPMTGPAIYRLDVPIMKGTSGILVQTRAEVKKYQAITCIRCGKCVDACPYNLLPNYLADYAEHGKLGDAEKYGLFDCRECGACAYVCPSRRPLLQLFKNAKQQSKAAQKKR</sequence>
<evidence type="ECO:0000256" key="5">
    <source>
        <dbReference type="ARBA" id="ARBA00022982"/>
    </source>
</evidence>
<feature type="binding site" evidence="8">
    <location>
        <position position="386"/>
    </location>
    <ligand>
        <name>[4Fe-4S] cluster</name>
        <dbReference type="ChEBI" id="CHEBI:49883"/>
        <label>2</label>
    </ligand>
</feature>
<evidence type="ECO:0000256" key="7">
    <source>
        <dbReference type="ARBA" id="ARBA00023014"/>
    </source>
</evidence>
<evidence type="ECO:0000256" key="2">
    <source>
        <dbReference type="ARBA" id="ARBA00022485"/>
    </source>
</evidence>
<gene>
    <name evidence="10" type="primary">rsxC</name>
    <name evidence="8" type="synonym">rnfC</name>
    <name evidence="10" type="ORF">G5B42_08020</name>
</gene>
<keyword evidence="6 8" id="KW-0408">Iron</keyword>
<feature type="binding site" evidence="8">
    <location>
        <position position="425"/>
    </location>
    <ligand>
        <name>[4Fe-4S] cluster</name>
        <dbReference type="ChEBI" id="CHEBI:49883"/>
        <label>1</label>
    </ligand>
</feature>
<dbReference type="Pfam" id="PF13375">
    <property type="entry name" value="RnfC_N"/>
    <property type="match status" value="1"/>
</dbReference>
<evidence type="ECO:0000256" key="3">
    <source>
        <dbReference type="ARBA" id="ARBA00022723"/>
    </source>
</evidence>
<proteinExistence type="inferred from homology"/>
<dbReference type="RefSeq" id="WP_181339948.1">
    <property type="nucleotide sequence ID" value="NZ_JAAKDE010000015.1"/>
</dbReference>
<dbReference type="Gene3D" id="3.40.50.11540">
    <property type="entry name" value="NADH-ubiquinone oxidoreductase 51kDa subunit"/>
    <property type="match status" value="1"/>
</dbReference>
<dbReference type="GO" id="GO:0009055">
    <property type="term" value="F:electron transfer activity"/>
    <property type="evidence" value="ECO:0007669"/>
    <property type="project" value="InterPro"/>
</dbReference>
<dbReference type="AlphaFoldDB" id="A0A8J6I0P8"/>
<comment type="caution">
    <text evidence="10">The sequence shown here is derived from an EMBL/GenBank/DDBJ whole genome shotgun (WGS) entry which is preliminary data.</text>
</comment>
<evidence type="ECO:0000256" key="6">
    <source>
        <dbReference type="ARBA" id="ARBA00023004"/>
    </source>
</evidence>
<dbReference type="PANTHER" id="PTHR43034:SF2">
    <property type="entry name" value="ION-TRANSLOCATING OXIDOREDUCTASE COMPLEX SUBUNIT C"/>
    <property type="match status" value="1"/>
</dbReference>
<dbReference type="InterPro" id="IPR026902">
    <property type="entry name" value="RnfC_N"/>
</dbReference>
<dbReference type="GO" id="GO:0022900">
    <property type="term" value="P:electron transport chain"/>
    <property type="evidence" value="ECO:0007669"/>
    <property type="project" value="UniProtKB-UniRule"/>
</dbReference>
<dbReference type="InterPro" id="IPR037225">
    <property type="entry name" value="Nuo51_FMN-bd_sf"/>
</dbReference>
<dbReference type="EC" id="7.-.-.-" evidence="8"/>
<evidence type="ECO:0000256" key="8">
    <source>
        <dbReference type="HAMAP-Rule" id="MF_00461"/>
    </source>
</evidence>
<name>A0A8J6I0P8_9FIRM</name>
<dbReference type="EMBL" id="JAAKDE010000015">
    <property type="protein sequence ID" value="MBA2133485.1"/>
    <property type="molecule type" value="Genomic_DNA"/>
</dbReference>
<dbReference type="GO" id="GO:0005886">
    <property type="term" value="C:plasma membrane"/>
    <property type="evidence" value="ECO:0007669"/>
    <property type="project" value="UniProtKB-SubCell"/>
</dbReference>
<dbReference type="NCBIfam" id="NF003454">
    <property type="entry name" value="PRK05035.1"/>
    <property type="match status" value="1"/>
</dbReference>
<feature type="binding site" evidence="8">
    <location>
        <position position="379"/>
    </location>
    <ligand>
        <name>[4Fe-4S] cluster</name>
        <dbReference type="ChEBI" id="CHEBI:49883"/>
        <label>1</label>
    </ligand>
</feature>
<protein>
    <recommendedName>
        <fullName evidence="8">Ion-translocating oxidoreductase complex subunit C</fullName>
        <ecNumber evidence="8">7.-.-.-</ecNumber>
    </recommendedName>
    <alternativeName>
        <fullName evidence="8">Rnf electron transport complex subunit C</fullName>
    </alternativeName>
</protein>
<dbReference type="SUPFAM" id="SSF46548">
    <property type="entry name" value="alpha-helical ferredoxin"/>
    <property type="match status" value="1"/>
</dbReference>
<dbReference type="HAMAP" id="MF_00461">
    <property type="entry name" value="RsxC_RnfC"/>
    <property type="match status" value="1"/>
</dbReference>
<evidence type="ECO:0000313" key="10">
    <source>
        <dbReference type="EMBL" id="MBA2133485.1"/>
    </source>
</evidence>
<dbReference type="Proteomes" id="UP000657177">
    <property type="component" value="Unassembled WGS sequence"/>
</dbReference>
<feature type="domain" description="4Fe-4S ferredoxin-type" evidence="9">
    <location>
        <begin position="366"/>
        <end position="397"/>
    </location>
</feature>
<comment type="function">
    <text evidence="8">Part of a membrane-bound complex that couples electron transfer with translocation of ions across the membrane.</text>
</comment>
<keyword evidence="11" id="KW-1185">Reference proteome</keyword>
<accession>A0A8J6I0P8</accession>
<dbReference type="SUPFAM" id="SSF142019">
    <property type="entry name" value="Nqo1 FMN-binding domain-like"/>
    <property type="match status" value="1"/>
</dbReference>
<dbReference type="PANTHER" id="PTHR43034">
    <property type="entry name" value="ION-TRANSLOCATING OXIDOREDUCTASE COMPLEX SUBUNIT C"/>
    <property type="match status" value="1"/>
</dbReference>
<keyword evidence="3 8" id="KW-0479">Metal-binding</keyword>
<keyword evidence="1 8" id="KW-0813">Transport</keyword>
<dbReference type="GO" id="GO:0051539">
    <property type="term" value="F:4 iron, 4 sulfur cluster binding"/>
    <property type="evidence" value="ECO:0007669"/>
    <property type="project" value="UniProtKB-KW"/>
</dbReference>
<evidence type="ECO:0000313" key="11">
    <source>
        <dbReference type="Proteomes" id="UP000657177"/>
    </source>
</evidence>
<dbReference type="PROSITE" id="PS51379">
    <property type="entry name" value="4FE4S_FER_2"/>
    <property type="match status" value="1"/>
</dbReference>
<keyword evidence="2 8" id="KW-0004">4Fe-4S</keyword>
<feature type="binding site" evidence="8">
    <location>
        <position position="382"/>
    </location>
    <ligand>
        <name>[4Fe-4S] cluster</name>
        <dbReference type="ChEBI" id="CHEBI:49883"/>
        <label>1</label>
    </ligand>
</feature>
<comment type="subcellular location">
    <subcellularLocation>
        <location evidence="8">Cell membrane</location>
        <topology evidence="8">Peripheral membrane protein</topology>
    </subcellularLocation>
</comment>
<keyword evidence="8" id="KW-0472">Membrane</keyword>
<dbReference type="GO" id="GO:0046872">
    <property type="term" value="F:metal ion binding"/>
    <property type="evidence" value="ECO:0007669"/>
    <property type="project" value="UniProtKB-KW"/>
</dbReference>
<keyword evidence="4 8" id="KW-0677">Repeat</keyword>
<dbReference type="Gene3D" id="3.30.70.20">
    <property type="match status" value="1"/>
</dbReference>
<dbReference type="Pfam" id="PF10531">
    <property type="entry name" value="SLBB"/>
    <property type="match status" value="1"/>
</dbReference>
<reference evidence="10" key="1">
    <citation type="submission" date="2020-06" db="EMBL/GenBank/DDBJ databases">
        <title>Novel chitinolytic bacterium.</title>
        <authorList>
            <person name="Ungkulpasvich U."/>
            <person name="Kosugi A."/>
            <person name="Uke A."/>
        </authorList>
    </citation>
    <scope>NUCLEOTIDE SEQUENCE</scope>
    <source>
        <strain evidence="10">UUS1-1</strain>
    </source>
</reference>
<dbReference type="InterPro" id="IPR017900">
    <property type="entry name" value="4Fe4S_Fe_S_CS"/>
</dbReference>
<feature type="binding site" evidence="8">
    <location>
        <position position="376"/>
    </location>
    <ligand>
        <name>[4Fe-4S] cluster</name>
        <dbReference type="ChEBI" id="CHEBI:49883"/>
        <label>1</label>
    </ligand>
</feature>
<keyword evidence="5 8" id="KW-0249">Electron transport</keyword>
<evidence type="ECO:0000259" key="9">
    <source>
        <dbReference type="PROSITE" id="PS51379"/>
    </source>
</evidence>
<feature type="binding site" evidence="8">
    <location>
        <position position="421"/>
    </location>
    <ligand>
        <name>[4Fe-4S] cluster</name>
        <dbReference type="ChEBI" id="CHEBI:49883"/>
        <label>2</label>
    </ligand>
</feature>
<dbReference type="NCBIfam" id="TIGR01945">
    <property type="entry name" value="rnfC"/>
    <property type="match status" value="1"/>
</dbReference>
<comment type="subunit">
    <text evidence="8">The complex is composed of six subunits: RnfA, RnfB, RnfC, RnfD, RnfE and RnfG.</text>
</comment>
<evidence type="ECO:0000256" key="4">
    <source>
        <dbReference type="ARBA" id="ARBA00022737"/>
    </source>
</evidence>
<dbReference type="InterPro" id="IPR010208">
    <property type="entry name" value="Ion_transpt_RnfC/RsxC"/>
</dbReference>
<keyword evidence="8" id="KW-1003">Cell membrane</keyword>
<keyword evidence="7 8" id="KW-0411">Iron-sulfur</keyword>
<comment type="similarity">
    <text evidence="8">Belongs to the 4Fe4S bacterial-type ferredoxin family. RnfC subfamily.</text>
</comment>
<dbReference type="Pfam" id="PF01512">
    <property type="entry name" value="Complex1_51K"/>
    <property type="match status" value="1"/>
</dbReference>
<keyword evidence="8" id="KW-1278">Translocase</keyword>
<dbReference type="InterPro" id="IPR011538">
    <property type="entry name" value="Nuo51_FMN-bd"/>
</dbReference>
<dbReference type="InterPro" id="IPR019554">
    <property type="entry name" value="Soluble_ligand-bd"/>
</dbReference>
<dbReference type="InterPro" id="IPR017896">
    <property type="entry name" value="4Fe4S_Fe-S-bd"/>
</dbReference>
<organism evidence="10 11">
    <name type="scientific">Capillibacterium thermochitinicola</name>
    <dbReference type="NCBI Taxonomy" id="2699427"/>
    <lineage>
        <taxon>Bacteria</taxon>
        <taxon>Bacillati</taxon>
        <taxon>Bacillota</taxon>
        <taxon>Capillibacterium</taxon>
    </lineage>
</organism>
<evidence type="ECO:0000256" key="1">
    <source>
        <dbReference type="ARBA" id="ARBA00022448"/>
    </source>
</evidence>
<comment type="cofactor">
    <cofactor evidence="8">
        <name>[4Fe-4S] cluster</name>
        <dbReference type="ChEBI" id="CHEBI:49883"/>
    </cofactor>
    <text evidence="8">Binds 2 [4Fe-4S] clusters per subunit.</text>
</comment>
<feature type="binding site" evidence="8">
    <location>
        <position position="415"/>
    </location>
    <ligand>
        <name>[4Fe-4S] cluster</name>
        <dbReference type="ChEBI" id="CHEBI:49883"/>
        <label>2</label>
    </ligand>
</feature>
<feature type="binding site" evidence="8">
    <location>
        <position position="418"/>
    </location>
    <ligand>
        <name>[4Fe-4S] cluster</name>
        <dbReference type="ChEBI" id="CHEBI:49883"/>
        <label>2</label>
    </ligand>
</feature>
<dbReference type="Pfam" id="PF12838">
    <property type="entry name" value="Fer4_7"/>
    <property type="match status" value="1"/>
</dbReference>
<dbReference type="PROSITE" id="PS00198">
    <property type="entry name" value="4FE4S_FER_1"/>
    <property type="match status" value="2"/>
</dbReference>